<evidence type="ECO:0000259" key="1">
    <source>
        <dbReference type="PROSITE" id="PS50908"/>
    </source>
</evidence>
<protein>
    <recommendedName>
        <fullName evidence="1">RWD domain-containing protein</fullName>
    </recommendedName>
</protein>
<name>A0A814DBA0_9BILA</name>
<dbReference type="EMBL" id="CAJNOK010014885">
    <property type="protein sequence ID" value="CAF1214077.1"/>
    <property type="molecule type" value="Genomic_DNA"/>
</dbReference>
<dbReference type="InterPro" id="IPR006575">
    <property type="entry name" value="RWD_dom"/>
</dbReference>
<comment type="caution">
    <text evidence="2">The sequence shown here is derived from an EMBL/GenBank/DDBJ whole genome shotgun (WGS) entry which is preliminary data.</text>
</comment>
<dbReference type="PANTHER" id="PTHR21275">
    <property type="entry name" value="RWD DOMAIN-CONTAINING PROTEIN 4"/>
    <property type="match status" value="1"/>
</dbReference>
<dbReference type="Proteomes" id="UP000681722">
    <property type="component" value="Unassembled WGS sequence"/>
</dbReference>
<dbReference type="PROSITE" id="PS50908">
    <property type="entry name" value="RWD"/>
    <property type="match status" value="1"/>
</dbReference>
<dbReference type="OrthoDB" id="10045773at2759"/>
<evidence type="ECO:0000313" key="4">
    <source>
        <dbReference type="EMBL" id="CAF3727642.1"/>
    </source>
</evidence>
<dbReference type="PANTHER" id="PTHR21275:SF1">
    <property type="entry name" value="RWD DOMAIN-CONTAINING PROTEIN 4"/>
    <property type="match status" value="1"/>
</dbReference>
<dbReference type="Proteomes" id="UP000682733">
    <property type="component" value="Unassembled WGS sequence"/>
</dbReference>
<dbReference type="Pfam" id="PF05773">
    <property type="entry name" value="RWD"/>
    <property type="match status" value="1"/>
</dbReference>
<organism evidence="2 6">
    <name type="scientific">Didymodactylos carnosus</name>
    <dbReference type="NCBI Taxonomy" id="1234261"/>
    <lineage>
        <taxon>Eukaryota</taxon>
        <taxon>Metazoa</taxon>
        <taxon>Spiralia</taxon>
        <taxon>Gnathifera</taxon>
        <taxon>Rotifera</taxon>
        <taxon>Eurotatoria</taxon>
        <taxon>Bdelloidea</taxon>
        <taxon>Philodinida</taxon>
        <taxon>Philodinidae</taxon>
        <taxon>Didymodactylos</taxon>
    </lineage>
</organism>
<evidence type="ECO:0000313" key="5">
    <source>
        <dbReference type="EMBL" id="CAF4022797.1"/>
    </source>
</evidence>
<dbReference type="CDD" id="cd23817">
    <property type="entry name" value="RWD-RWDD4"/>
    <property type="match status" value="1"/>
</dbReference>
<dbReference type="EMBL" id="CAJOBC010002326">
    <property type="protein sequence ID" value="CAF3727642.1"/>
    <property type="molecule type" value="Genomic_DNA"/>
</dbReference>
<dbReference type="SMART" id="SM00591">
    <property type="entry name" value="RWD"/>
    <property type="match status" value="1"/>
</dbReference>
<gene>
    <name evidence="2" type="ORF">GPM918_LOCUS11298</name>
    <name evidence="3" type="ORF">OVA965_LOCUS24597</name>
    <name evidence="4" type="ORF">SRO942_LOCUS11297</name>
    <name evidence="5" type="ORF">TMI583_LOCUS25318</name>
</gene>
<dbReference type="InterPro" id="IPR016135">
    <property type="entry name" value="UBQ-conjugating_enzyme/RWD"/>
</dbReference>
<accession>A0A814DBA0</accession>
<sequence>MSKRNEEREVLTSIYDGDTNFSAVNDTTYQYKFVLNDTQFYLVEIQWPNDYPNIIPNINLDLFSNRMLTNEFKTKLKEKLLREASELIGTPMTYTLFEMVKEFQFDGDMFQTSMVNANTISTSNSAVKTEPNPTIKKEQLSKAQKRRQWDKNIVGEDGQKPRGWNWVDIVKHLSQTGGKLET</sequence>
<keyword evidence="6" id="KW-1185">Reference proteome</keyword>
<evidence type="ECO:0000313" key="6">
    <source>
        <dbReference type="Proteomes" id="UP000663829"/>
    </source>
</evidence>
<feature type="domain" description="RWD" evidence="1">
    <location>
        <begin position="6"/>
        <end position="107"/>
    </location>
</feature>
<dbReference type="InterPro" id="IPR042770">
    <property type="entry name" value="RWDD4"/>
</dbReference>
<evidence type="ECO:0000313" key="2">
    <source>
        <dbReference type="EMBL" id="CAF0952021.1"/>
    </source>
</evidence>
<dbReference type="Proteomes" id="UP000677228">
    <property type="component" value="Unassembled WGS sequence"/>
</dbReference>
<dbReference type="Gene3D" id="3.10.110.10">
    <property type="entry name" value="Ubiquitin Conjugating Enzyme"/>
    <property type="match status" value="1"/>
</dbReference>
<dbReference type="EMBL" id="CAJOBA010036421">
    <property type="protein sequence ID" value="CAF4022797.1"/>
    <property type="molecule type" value="Genomic_DNA"/>
</dbReference>
<dbReference type="SUPFAM" id="SSF54495">
    <property type="entry name" value="UBC-like"/>
    <property type="match status" value="1"/>
</dbReference>
<dbReference type="AlphaFoldDB" id="A0A814DBA0"/>
<reference evidence="2" key="1">
    <citation type="submission" date="2021-02" db="EMBL/GenBank/DDBJ databases">
        <authorList>
            <person name="Nowell W R."/>
        </authorList>
    </citation>
    <scope>NUCLEOTIDE SEQUENCE</scope>
</reference>
<dbReference type="Proteomes" id="UP000663829">
    <property type="component" value="Unassembled WGS sequence"/>
</dbReference>
<proteinExistence type="predicted"/>
<evidence type="ECO:0000313" key="3">
    <source>
        <dbReference type="EMBL" id="CAF1214077.1"/>
    </source>
</evidence>
<dbReference type="EMBL" id="CAJNOQ010002327">
    <property type="protein sequence ID" value="CAF0952021.1"/>
    <property type="molecule type" value="Genomic_DNA"/>
</dbReference>